<evidence type="ECO:0000313" key="7">
    <source>
        <dbReference type="EMBL" id="MDA7425344.1"/>
    </source>
</evidence>
<feature type="region of interest" description="Disordered" evidence="5">
    <location>
        <begin position="63"/>
        <end position="350"/>
    </location>
</feature>
<keyword evidence="2" id="KW-0812">Transmembrane</keyword>
<evidence type="ECO:0000256" key="5">
    <source>
        <dbReference type="SAM" id="MobiDB-lite"/>
    </source>
</evidence>
<feature type="compositionally biased region" description="Low complexity" evidence="5">
    <location>
        <begin position="238"/>
        <end position="249"/>
    </location>
</feature>
<evidence type="ECO:0000259" key="6">
    <source>
        <dbReference type="PROSITE" id="PS52015"/>
    </source>
</evidence>
<dbReference type="PROSITE" id="PS52015">
    <property type="entry name" value="TONB_CTD"/>
    <property type="match status" value="1"/>
</dbReference>
<gene>
    <name evidence="7" type="ORF">PFY00_11445</name>
</gene>
<dbReference type="NCBIfam" id="TIGR01352">
    <property type="entry name" value="tonB_Cterm"/>
    <property type="match status" value="1"/>
</dbReference>
<dbReference type="Proteomes" id="UP001210720">
    <property type="component" value="Unassembled WGS sequence"/>
</dbReference>
<evidence type="ECO:0000256" key="3">
    <source>
        <dbReference type="ARBA" id="ARBA00022989"/>
    </source>
</evidence>
<dbReference type="SUPFAM" id="SSF74653">
    <property type="entry name" value="TolA/TonB C-terminal domain"/>
    <property type="match status" value="1"/>
</dbReference>
<evidence type="ECO:0000256" key="1">
    <source>
        <dbReference type="ARBA" id="ARBA00004167"/>
    </source>
</evidence>
<accession>A0ABT4XTP4</accession>
<reference evidence="7 8" key="1">
    <citation type="submission" date="2023-01" db="EMBL/GenBank/DDBJ databases">
        <title>Thalassococcus onchidii sp. nov., isolated from a marine invertebrate from the South China Sea.</title>
        <authorList>
            <person name="Xu S."/>
            <person name="Liu Z."/>
            <person name="Xu Y."/>
        </authorList>
    </citation>
    <scope>NUCLEOTIDE SEQUENCE [LARGE SCALE GENOMIC DNA]</scope>
    <source>
        <strain evidence="7 8">KCTC 32084</strain>
    </source>
</reference>
<feature type="domain" description="TonB C-terminal" evidence="6">
    <location>
        <begin position="320"/>
        <end position="409"/>
    </location>
</feature>
<dbReference type="Gene3D" id="3.30.1150.10">
    <property type="match status" value="1"/>
</dbReference>
<feature type="compositionally biased region" description="Polar residues" evidence="5">
    <location>
        <begin position="143"/>
        <end position="156"/>
    </location>
</feature>
<evidence type="ECO:0000256" key="2">
    <source>
        <dbReference type="ARBA" id="ARBA00022692"/>
    </source>
</evidence>
<protein>
    <submittedName>
        <fullName evidence="7">TonB family protein</fullName>
    </submittedName>
</protein>
<dbReference type="EMBL" id="JAQIOY010000003">
    <property type="protein sequence ID" value="MDA7425344.1"/>
    <property type="molecule type" value="Genomic_DNA"/>
</dbReference>
<evidence type="ECO:0000256" key="4">
    <source>
        <dbReference type="ARBA" id="ARBA00023136"/>
    </source>
</evidence>
<sequence length="409" mass="42353">MRFLEGSAFLALAGALHIAAFSLSDTTGSQMAGGAGGRSEVTLRAAPGDLQELVAQWVKPPELPALPDQMQPAAASTNPAPPALINPGPNPPGNLDVRTALLAPQSETAPLLDPRLPAQPRLAMPDIPTLSEPDAADLAPEPTLQQTAPQPDQTVTRVALPAPALRTAPLDERPQIDTRLPAQPRLAPPEPPEMPVVEAPTDKADLETVFSPNRPAAPRPPQPFASPEAPKLPNVDVATATSPLAPATSRRPALRPDGLKPPPAPNPPKRVAQPSKKKPAAKARPAQRAAGSGGGAKAAKPAAKPKATVRKGPSKAQQNKLKAKWAAQVSRAAARAQRAPRGGASGTASVRFALSPSGRLQSVSISRSSGSSAVDKAALQAIRRARFPRAPGGLNQSSYSFSVSLRFSR</sequence>
<feature type="compositionally biased region" description="Low complexity" evidence="5">
    <location>
        <begin position="159"/>
        <end position="168"/>
    </location>
</feature>
<name>A0ABT4XTP4_9RHOB</name>
<organism evidence="7 8">
    <name type="scientific">Thalassococcus lentus</name>
    <dbReference type="NCBI Taxonomy" id="1210524"/>
    <lineage>
        <taxon>Bacteria</taxon>
        <taxon>Pseudomonadati</taxon>
        <taxon>Pseudomonadota</taxon>
        <taxon>Alphaproteobacteria</taxon>
        <taxon>Rhodobacterales</taxon>
        <taxon>Roseobacteraceae</taxon>
        <taxon>Thalassococcus</taxon>
    </lineage>
</organism>
<keyword evidence="3" id="KW-1133">Transmembrane helix</keyword>
<dbReference type="InterPro" id="IPR037682">
    <property type="entry name" value="TonB_C"/>
</dbReference>
<keyword evidence="8" id="KW-1185">Reference proteome</keyword>
<feature type="compositionally biased region" description="Pro residues" evidence="5">
    <location>
        <begin position="215"/>
        <end position="224"/>
    </location>
</feature>
<proteinExistence type="predicted"/>
<dbReference type="RefSeq" id="WP_271432684.1">
    <property type="nucleotide sequence ID" value="NZ_JAQIOY010000003.1"/>
</dbReference>
<keyword evidence="4" id="KW-0472">Membrane</keyword>
<dbReference type="InterPro" id="IPR006260">
    <property type="entry name" value="TonB/TolA_C"/>
</dbReference>
<evidence type="ECO:0000313" key="8">
    <source>
        <dbReference type="Proteomes" id="UP001210720"/>
    </source>
</evidence>
<dbReference type="Pfam" id="PF03544">
    <property type="entry name" value="TonB_C"/>
    <property type="match status" value="1"/>
</dbReference>
<dbReference type="PRINTS" id="PR01217">
    <property type="entry name" value="PRICHEXTENSN"/>
</dbReference>
<comment type="caution">
    <text evidence="7">The sequence shown here is derived from an EMBL/GenBank/DDBJ whole genome shotgun (WGS) entry which is preliminary data.</text>
</comment>
<feature type="compositionally biased region" description="Pro residues" evidence="5">
    <location>
        <begin position="79"/>
        <end position="92"/>
    </location>
</feature>
<feature type="compositionally biased region" description="Low complexity" evidence="5">
    <location>
        <begin position="297"/>
        <end position="306"/>
    </location>
</feature>
<feature type="compositionally biased region" description="Low complexity" evidence="5">
    <location>
        <begin position="326"/>
        <end position="342"/>
    </location>
</feature>
<feature type="compositionally biased region" description="Pro residues" evidence="5">
    <location>
        <begin position="259"/>
        <end position="268"/>
    </location>
</feature>
<comment type="subcellular location">
    <subcellularLocation>
        <location evidence="1">Membrane</location>
        <topology evidence="1">Single-pass membrane protein</topology>
    </subcellularLocation>
</comment>